<keyword evidence="2" id="KW-1185">Reference proteome</keyword>
<gene>
    <name evidence="1" type="ORF">ERUC_LOCUS12225</name>
</gene>
<evidence type="ECO:0000313" key="1">
    <source>
        <dbReference type="EMBL" id="CAH8330880.1"/>
    </source>
</evidence>
<sequence>MVPDLLFPNSIERRADSRANRRWCSFFLSPTPLVSRSQVNCRTLKLVPHRKLKLLPYRSAIYTLNSRSSKTIEIFSSSVIGLKWSFVFIHRFQRKLPHVVVQEEFAQAGEMNDEMVDLIIDMYQNNYDWMPSYDEEDTEVEEGGVKDTGAQSRKKKLLFQRSSEKYRELEEEMKWYLHGMCKASFTSSVLE</sequence>
<name>A0ABC8JLJ8_ERUVS</name>
<evidence type="ECO:0000313" key="2">
    <source>
        <dbReference type="Proteomes" id="UP001642260"/>
    </source>
</evidence>
<accession>A0ABC8JLJ8</accession>
<proteinExistence type="predicted"/>
<protein>
    <submittedName>
        <fullName evidence="1">Uncharacterized protein</fullName>
    </submittedName>
</protein>
<dbReference type="EMBL" id="CAKOAT010116154">
    <property type="protein sequence ID" value="CAH8330880.1"/>
    <property type="molecule type" value="Genomic_DNA"/>
</dbReference>
<feature type="non-terminal residue" evidence="1">
    <location>
        <position position="191"/>
    </location>
</feature>
<dbReference type="AlphaFoldDB" id="A0ABC8JLJ8"/>
<organism evidence="1 2">
    <name type="scientific">Eruca vesicaria subsp. sativa</name>
    <name type="common">Garden rocket</name>
    <name type="synonym">Eruca sativa</name>
    <dbReference type="NCBI Taxonomy" id="29727"/>
    <lineage>
        <taxon>Eukaryota</taxon>
        <taxon>Viridiplantae</taxon>
        <taxon>Streptophyta</taxon>
        <taxon>Embryophyta</taxon>
        <taxon>Tracheophyta</taxon>
        <taxon>Spermatophyta</taxon>
        <taxon>Magnoliopsida</taxon>
        <taxon>eudicotyledons</taxon>
        <taxon>Gunneridae</taxon>
        <taxon>Pentapetalae</taxon>
        <taxon>rosids</taxon>
        <taxon>malvids</taxon>
        <taxon>Brassicales</taxon>
        <taxon>Brassicaceae</taxon>
        <taxon>Brassiceae</taxon>
        <taxon>Eruca</taxon>
    </lineage>
</organism>
<dbReference type="Proteomes" id="UP001642260">
    <property type="component" value="Unassembled WGS sequence"/>
</dbReference>
<reference evidence="1 2" key="1">
    <citation type="submission" date="2022-03" db="EMBL/GenBank/DDBJ databases">
        <authorList>
            <person name="Macdonald S."/>
            <person name="Ahmed S."/>
            <person name="Newling K."/>
        </authorList>
    </citation>
    <scope>NUCLEOTIDE SEQUENCE [LARGE SCALE GENOMIC DNA]</scope>
</reference>
<comment type="caution">
    <text evidence="1">The sequence shown here is derived from an EMBL/GenBank/DDBJ whole genome shotgun (WGS) entry which is preliminary data.</text>
</comment>